<dbReference type="GO" id="GO:0005886">
    <property type="term" value="C:plasma membrane"/>
    <property type="evidence" value="ECO:0007669"/>
    <property type="project" value="TreeGrafter"/>
</dbReference>
<dbReference type="InterPro" id="IPR027417">
    <property type="entry name" value="P-loop_NTPase"/>
</dbReference>
<feature type="domain" description="CobQ/CobB/MinD/ParA nucleotide binding" evidence="5">
    <location>
        <begin position="576"/>
        <end position="670"/>
    </location>
</feature>
<dbReference type="PANTHER" id="PTHR32309">
    <property type="entry name" value="TYROSINE-PROTEIN KINASE"/>
    <property type="match status" value="1"/>
</dbReference>
<feature type="transmembrane region" description="Helical" evidence="4">
    <location>
        <begin position="488"/>
        <end position="507"/>
    </location>
</feature>
<dbReference type="CDD" id="cd05387">
    <property type="entry name" value="BY-kinase"/>
    <property type="match status" value="1"/>
</dbReference>
<reference evidence="8" key="1">
    <citation type="submission" date="2019-02" db="EMBL/GenBank/DDBJ databases">
        <title>Isolation and identification of novel species under the genus Muribaculum.</title>
        <authorList>
            <person name="Miyake S."/>
            <person name="Ding Y."/>
            <person name="Low A."/>
            <person name="Soh M."/>
            <person name="Seedorf H."/>
        </authorList>
    </citation>
    <scope>NUCLEOTIDE SEQUENCE [LARGE SCALE GENOMIC DNA]</scope>
    <source>
        <strain evidence="8">H5</strain>
    </source>
</reference>
<dbReference type="PANTHER" id="PTHR32309:SF13">
    <property type="entry name" value="FERRIC ENTEROBACTIN TRANSPORT PROTEIN FEPE"/>
    <property type="match status" value="1"/>
</dbReference>
<keyword evidence="4" id="KW-0472">Membrane</keyword>
<dbReference type="KEGG" id="ddb:E7747_00060"/>
<evidence type="ECO:0000313" key="7">
    <source>
        <dbReference type="EMBL" id="QCD40846.1"/>
    </source>
</evidence>
<dbReference type="GO" id="GO:0005524">
    <property type="term" value="F:ATP binding"/>
    <property type="evidence" value="ECO:0007669"/>
    <property type="project" value="UniProtKB-KW"/>
</dbReference>
<dbReference type="Pfam" id="PF13807">
    <property type="entry name" value="GNVR"/>
    <property type="match status" value="1"/>
</dbReference>
<keyword evidence="8" id="KW-1185">Reference proteome</keyword>
<gene>
    <name evidence="7" type="ORF">E7747_00060</name>
</gene>
<evidence type="ECO:0000313" key="8">
    <source>
        <dbReference type="Proteomes" id="UP000297149"/>
    </source>
</evidence>
<keyword evidence="4" id="KW-1133">Transmembrane helix</keyword>
<dbReference type="InterPro" id="IPR005702">
    <property type="entry name" value="Wzc-like_C"/>
</dbReference>
<dbReference type="EC" id="2.7.10.2" evidence="7"/>
<accession>A0A4P7VZ59</accession>
<dbReference type="Gene3D" id="3.40.50.300">
    <property type="entry name" value="P-loop containing nucleotide triphosphate hydrolases"/>
    <property type="match status" value="1"/>
</dbReference>
<evidence type="ECO:0000256" key="4">
    <source>
        <dbReference type="SAM" id="Phobius"/>
    </source>
</evidence>
<dbReference type="SUPFAM" id="SSF52540">
    <property type="entry name" value="P-loop containing nucleoside triphosphate hydrolases"/>
    <property type="match status" value="1"/>
</dbReference>
<keyword evidence="7" id="KW-0418">Kinase</keyword>
<keyword evidence="3" id="KW-0175">Coiled coil</keyword>
<sequence>MAKNNMSDFIDVHALIKTYLSKWYWFVISVILCVGIGFLYCRVHQRPMAIRAHVLIQQDDSNPMADLGGMGSLFGSKGYVEDEVFVIASHSLFSSVAKELGINRLHYVRDGFLKSHLAFPEYPVDVVAPGIADTLMSTIVFKIKVDENGLADIKAKVKRDVIADVEDVKLPAQVKTIYGDFTVLTTPDYVKGKELKTTVSFSGYGVAAEELDTEIRAFRGSKKSNVICLTFDTPNVEYGVAVLDKIIEKYNERGIVEKNLQGEKTEAFLRDRIQLLASDLNESESAIQQYKERNGIIDVNAEASYQTGKKGQTENALFNVEKEIELLKLTREFLADSLNYSDLIPTTVASGAVQGGINSYNALVFKRLELSQNAKQNSYAIRQLTKQMDLMRANLLTSSEKALENATVNLNKLMLEKNEITGKLSNIPTQEREYINMKRQQEIKQQIYLFLLQKQEENAMLLANAVPKGLIIDDAFSFSEPLGMSKKVILLIAFLLGILLPVTIIYVHRLLRSKFESKEEVQRHLSAPVLGEMCIDRSGRSLVVSPTDTSSATELFRLMRTNLQFMLGGEGDKVVLMTSTRSGEGKSFISLNLAATLSLLEGKRVLLVGMDIRNPQLANYLGINPPLGLTNYLSASNVTLDSIIQPMAGIKNCDVIVAGPIPPNPAELLASSKVDELFAKLRTMYDYIIVDSAPVGMVSDTFALDRISDATIYVTRINYSTFSDLRFVEEIYTDKRLKKLSVVVNGTSSKKGYGYGYAAKTSKK</sequence>
<feature type="coiled-coil region" evidence="3">
    <location>
        <begin position="396"/>
        <end position="423"/>
    </location>
</feature>
<protein>
    <submittedName>
        <fullName evidence="7">Polysaccharide biosynthesis tyrosine autokinase</fullName>
        <ecNumber evidence="7">2.7.10.2</ecNumber>
    </submittedName>
</protein>
<proteinExistence type="predicted"/>
<keyword evidence="4" id="KW-0812">Transmembrane</keyword>
<dbReference type="InterPro" id="IPR050445">
    <property type="entry name" value="Bact_polysacc_biosynth/exp"/>
</dbReference>
<dbReference type="Proteomes" id="UP000297149">
    <property type="component" value="Chromosome"/>
</dbReference>
<feature type="domain" description="Tyrosine-protein kinase G-rich" evidence="6">
    <location>
        <begin position="431"/>
        <end position="509"/>
    </location>
</feature>
<evidence type="ECO:0000256" key="3">
    <source>
        <dbReference type="SAM" id="Coils"/>
    </source>
</evidence>
<dbReference type="InterPro" id="IPR002586">
    <property type="entry name" value="CobQ/CobB/MinD/ParA_Nub-bd_dom"/>
</dbReference>
<feature type="transmembrane region" description="Helical" evidence="4">
    <location>
        <begin position="23"/>
        <end position="41"/>
    </location>
</feature>
<dbReference type="GO" id="GO:0004715">
    <property type="term" value="F:non-membrane spanning protein tyrosine kinase activity"/>
    <property type="evidence" value="ECO:0007669"/>
    <property type="project" value="UniProtKB-EC"/>
</dbReference>
<dbReference type="EMBL" id="CP039396">
    <property type="protein sequence ID" value="QCD40846.1"/>
    <property type="molecule type" value="Genomic_DNA"/>
</dbReference>
<name>A0A4P7VZ59_9BACT</name>
<dbReference type="Pfam" id="PF01656">
    <property type="entry name" value="CbiA"/>
    <property type="match status" value="1"/>
</dbReference>
<keyword evidence="2" id="KW-0067">ATP-binding</keyword>
<organism evidence="7 8">
    <name type="scientific">Duncaniella dubosii</name>
    <dbReference type="NCBI Taxonomy" id="2518971"/>
    <lineage>
        <taxon>Bacteria</taxon>
        <taxon>Pseudomonadati</taxon>
        <taxon>Bacteroidota</taxon>
        <taxon>Bacteroidia</taxon>
        <taxon>Bacteroidales</taxon>
        <taxon>Muribaculaceae</taxon>
        <taxon>Duncaniella</taxon>
    </lineage>
</organism>
<dbReference type="AlphaFoldDB" id="A0A4P7VZ59"/>
<keyword evidence="7" id="KW-0808">Transferase</keyword>
<evidence type="ECO:0000256" key="2">
    <source>
        <dbReference type="ARBA" id="ARBA00022840"/>
    </source>
</evidence>
<keyword evidence="1" id="KW-0547">Nucleotide-binding</keyword>
<evidence type="ECO:0000259" key="6">
    <source>
        <dbReference type="Pfam" id="PF13807"/>
    </source>
</evidence>
<dbReference type="NCBIfam" id="TIGR01007">
    <property type="entry name" value="eps_fam"/>
    <property type="match status" value="1"/>
</dbReference>
<evidence type="ECO:0000259" key="5">
    <source>
        <dbReference type="Pfam" id="PF01656"/>
    </source>
</evidence>
<evidence type="ECO:0000256" key="1">
    <source>
        <dbReference type="ARBA" id="ARBA00022741"/>
    </source>
</evidence>
<dbReference type="RefSeq" id="WP_136413287.1">
    <property type="nucleotide sequence ID" value="NZ_CP039396.1"/>
</dbReference>
<dbReference type="InterPro" id="IPR032807">
    <property type="entry name" value="GNVR"/>
</dbReference>